<keyword evidence="2" id="KW-1185">Reference proteome</keyword>
<sequence>MHTQAASNPTTNLFSLPMYDLHRADTVALGGVLKELFAARGIIATHVWPQPDLLTHWQEDTLLLSQTCGYPLVTQLDKVQTVGCFHYQAPGCEGIGYCSFLVTREEESRKTLEDFRGQRAVCNAIESQSGYNALRKMVAALSDGERFFAAVEFSGSHRQSLVALRQDRADIAAIDCVTWALVQRHQPDLLEGLTIIGQSPLTPGLPLITSASTSATKLALLRESLQQLVSDAQYQHVCAAALIGGFAAVTRDDYALLLEWRDDAAKHGVVSL</sequence>
<gene>
    <name evidence="1" type="ORF">GA0061070_1008103</name>
</gene>
<organism evidence="1 2">
    <name type="scientific">Kosakonia oryziphila</name>
    <dbReference type="NCBI Taxonomy" id="1005667"/>
    <lineage>
        <taxon>Bacteria</taxon>
        <taxon>Pseudomonadati</taxon>
        <taxon>Pseudomonadota</taxon>
        <taxon>Gammaproteobacteria</taxon>
        <taxon>Enterobacterales</taxon>
        <taxon>Enterobacteriaceae</taxon>
        <taxon>Kosakonia</taxon>
    </lineage>
</organism>
<evidence type="ECO:0000313" key="1">
    <source>
        <dbReference type="EMBL" id="SCC09050.1"/>
    </source>
</evidence>
<dbReference type="EMBL" id="FMBC01000008">
    <property type="protein sequence ID" value="SCC09050.1"/>
    <property type="molecule type" value="Genomic_DNA"/>
</dbReference>
<dbReference type="SUPFAM" id="SSF53850">
    <property type="entry name" value="Periplasmic binding protein-like II"/>
    <property type="match status" value="1"/>
</dbReference>
<dbReference type="PANTHER" id="PTHR35841">
    <property type="entry name" value="PHOSPHONATES-BINDING PERIPLASMIC PROTEIN"/>
    <property type="match status" value="1"/>
</dbReference>
<name>A0A1C4BQE0_9ENTR</name>
<dbReference type="RefSeq" id="WP_167353536.1">
    <property type="nucleotide sequence ID" value="NZ_FMBC01000008.1"/>
</dbReference>
<evidence type="ECO:0000313" key="2">
    <source>
        <dbReference type="Proteomes" id="UP000198515"/>
    </source>
</evidence>
<dbReference type="Gene3D" id="3.40.190.10">
    <property type="entry name" value="Periplasmic binding protein-like II"/>
    <property type="match status" value="1"/>
</dbReference>
<proteinExistence type="predicted"/>
<dbReference type="AlphaFoldDB" id="A0A1C4BQE0"/>
<dbReference type="Pfam" id="PF12974">
    <property type="entry name" value="Phosphonate-bd"/>
    <property type="match status" value="1"/>
</dbReference>
<dbReference type="Proteomes" id="UP000198515">
    <property type="component" value="Unassembled WGS sequence"/>
</dbReference>
<protein>
    <submittedName>
        <fullName evidence="1">ABC-type phosphate/phosphonate transport system, substrate-binding protein</fullName>
    </submittedName>
</protein>
<reference evidence="2" key="1">
    <citation type="submission" date="2016-08" db="EMBL/GenBank/DDBJ databases">
        <authorList>
            <person name="Varghese N."/>
            <person name="Submissions Spin"/>
        </authorList>
    </citation>
    <scope>NUCLEOTIDE SEQUENCE [LARGE SCALE GENOMIC DNA]</scope>
    <source>
        <strain evidence="2">REICA_142</strain>
    </source>
</reference>
<accession>A0A1C4BQE0</accession>
<dbReference type="PANTHER" id="PTHR35841:SF1">
    <property type="entry name" value="PHOSPHONATES-BINDING PERIPLASMIC PROTEIN"/>
    <property type="match status" value="1"/>
</dbReference>